<keyword evidence="3" id="KW-0663">Pyridoxal phosphate</keyword>
<dbReference type="GO" id="GO:0004794">
    <property type="term" value="F:threonine deaminase activity"/>
    <property type="evidence" value="ECO:0007669"/>
    <property type="project" value="TreeGrafter"/>
</dbReference>
<dbReference type="InterPro" id="IPR036052">
    <property type="entry name" value="TrpB-like_PALP_sf"/>
</dbReference>
<evidence type="ECO:0000259" key="5">
    <source>
        <dbReference type="Pfam" id="PF00291"/>
    </source>
</evidence>
<reference evidence="6" key="1">
    <citation type="submission" date="2016-10" db="EMBL/GenBank/DDBJ databases">
        <authorList>
            <person name="Benchimol M."/>
            <person name="Almeida L.G."/>
            <person name="Vasconcelos A.T."/>
            <person name="Perreira-Neves A."/>
            <person name="Rosa I.A."/>
            <person name="Tasca T."/>
            <person name="Bogo M.R."/>
            <person name="de Souza W."/>
        </authorList>
    </citation>
    <scope>NUCLEOTIDE SEQUENCE [LARGE SCALE GENOMIC DNA]</scope>
    <source>
        <strain evidence="6">K</strain>
    </source>
</reference>
<dbReference type="InterPro" id="IPR001926">
    <property type="entry name" value="TrpB-like_PALP"/>
</dbReference>
<proteinExistence type="inferred from homology"/>
<dbReference type="CDD" id="cd01562">
    <property type="entry name" value="Thr-dehyd"/>
    <property type="match status" value="1"/>
</dbReference>
<dbReference type="GO" id="GO:0009097">
    <property type="term" value="P:isoleucine biosynthetic process"/>
    <property type="evidence" value="ECO:0007669"/>
    <property type="project" value="TreeGrafter"/>
</dbReference>
<sequence>MANNAPPQSSSKYCINLDDVEDARNRIKDEAIVTPLIRFENLSKACDCDLYLKLENLQRCKAFKFRGALNKLRKLPKGTTVCAVSAGNHSQGVALASRLCGCEAVIFMPSNAMISKVQATQGYGGRVVQTGANFDEAKAAMQKALSENPDWVFVPPYEDEDIMAGQGTIGLEIIEQLPEVNTVVIPIGGGGLIGGVAYTLKQLNKDIRVIGVQMASCPVTYKNFYKHKGKEPKVFAREQKSPLADGIAVKSPGQKNLDIIYDLVDDIVIVNEDEVAMAIALMAERGKIIAEGAGAVAFAAILNKKFKYYNKEKIIGIVSGGNIPLPMLGRCIERALFLRESRVGLSVVTPYGSQHIRDMIDIIVNNKAEILNLVKEPQVDCIANKEHCSVVIDAPSPDSLIKIKQEFDLKGWSYTIENTVAIDE</sequence>
<dbReference type="PANTHER" id="PTHR48078">
    <property type="entry name" value="THREONINE DEHYDRATASE, MITOCHONDRIAL-RELATED"/>
    <property type="match status" value="1"/>
</dbReference>
<dbReference type="SUPFAM" id="SSF53686">
    <property type="entry name" value="Tryptophan synthase beta subunit-like PLP-dependent enzymes"/>
    <property type="match status" value="1"/>
</dbReference>
<dbReference type="GO" id="GO:0006565">
    <property type="term" value="P:L-serine catabolic process"/>
    <property type="evidence" value="ECO:0007669"/>
    <property type="project" value="TreeGrafter"/>
</dbReference>
<protein>
    <submittedName>
        <fullName evidence="6">Threonine dehydratase family protein</fullName>
    </submittedName>
</protein>
<dbReference type="GeneID" id="94836384"/>
<dbReference type="RefSeq" id="XP_068363103.1">
    <property type="nucleotide sequence ID" value="XM_068501680.1"/>
</dbReference>
<evidence type="ECO:0000256" key="4">
    <source>
        <dbReference type="ARBA" id="ARBA00023239"/>
    </source>
</evidence>
<dbReference type="Proteomes" id="UP000179807">
    <property type="component" value="Unassembled WGS sequence"/>
</dbReference>
<evidence type="ECO:0000256" key="1">
    <source>
        <dbReference type="ARBA" id="ARBA00001933"/>
    </source>
</evidence>
<dbReference type="GO" id="GO:0003941">
    <property type="term" value="F:L-serine ammonia-lyase activity"/>
    <property type="evidence" value="ECO:0007669"/>
    <property type="project" value="TreeGrafter"/>
</dbReference>
<dbReference type="FunFam" id="3.40.50.1100:FF:000005">
    <property type="entry name" value="Threonine dehydratase catabolic"/>
    <property type="match status" value="1"/>
</dbReference>
<keyword evidence="4" id="KW-0456">Lyase</keyword>
<accession>A0A1J4KEV6</accession>
<dbReference type="GO" id="GO:0006567">
    <property type="term" value="P:L-threonine catabolic process"/>
    <property type="evidence" value="ECO:0007669"/>
    <property type="project" value="TreeGrafter"/>
</dbReference>
<dbReference type="EMBL" id="MLAK01000625">
    <property type="protein sequence ID" value="OHT09967.1"/>
    <property type="molecule type" value="Genomic_DNA"/>
</dbReference>
<gene>
    <name evidence="6" type="ORF">TRFO_20948</name>
</gene>
<organism evidence="6 7">
    <name type="scientific">Tritrichomonas foetus</name>
    <dbReference type="NCBI Taxonomy" id="1144522"/>
    <lineage>
        <taxon>Eukaryota</taxon>
        <taxon>Metamonada</taxon>
        <taxon>Parabasalia</taxon>
        <taxon>Tritrichomonadida</taxon>
        <taxon>Tritrichomonadidae</taxon>
        <taxon>Tritrichomonas</taxon>
    </lineage>
</organism>
<dbReference type="Pfam" id="PF00291">
    <property type="entry name" value="PALP"/>
    <property type="match status" value="1"/>
</dbReference>
<dbReference type="VEuPathDB" id="TrichDB:TRFO_20948"/>
<keyword evidence="7" id="KW-1185">Reference proteome</keyword>
<comment type="cofactor">
    <cofactor evidence="1">
        <name>pyridoxal 5'-phosphate</name>
        <dbReference type="ChEBI" id="CHEBI:597326"/>
    </cofactor>
</comment>
<evidence type="ECO:0000256" key="3">
    <source>
        <dbReference type="ARBA" id="ARBA00022898"/>
    </source>
</evidence>
<evidence type="ECO:0000313" key="6">
    <source>
        <dbReference type="EMBL" id="OHT09967.1"/>
    </source>
</evidence>
<evidence type="ECO:0000256" key="2">
    <source>
        <dbReference type="ARBA" id="ARBA00010869"/>
    </source>
</evidence>
<dbReference type="PANTHER" id="PTHR48078:SF19">
    <property type="entry name" value="ACT DOMAIN-CONTAINING PROTEIN"/>
    <property type="match status" value="1"/>
</dbReference>
<name>A0A1J4KEV6_9EUKA</name>
<dbReference type="FunFam" id="3.40.50.1100:FF:000007">
    <property type="entry name" value="L-threonine dehydratase catabolic TdcB"/>
    <property type="match status" value="1"/>
</dbReference>
<comment type="caution">
    <text evidence="6">The sequence shown here is derived from an EMBL/GenBank/DDBJ whole genome shotgun (WGS) entry which is preliminary data.</text>
</comment>
<dbReference type="Gene3D" id="3.40.50.1100">
    <property type="match status" value="2"/>
</dbReference>
<dbReference type="InterPro" id="IPR050147">
    <property type="entry name" value="Ser/Thr_Dehydratase"/>
</dbReference>
<comment type="similarity">
    <text evidence="2">Belongs to the serine/threonine dehydratase family.</text>
</comment>
<dbReference type="AlphaFoldDB" id="A0A1J4KEV6"/>
<dbReference type="OrthoDB" id="4418812at2759"/>
<evidence type="ECO:0000313" key="7">
    <source>
        <dbReference type="Proteomes" id="UP000179807"/>
    </source>
</evidence>
<feature type="domain" description="Tryptophan synthase beta chain-like PALP" evidence="5">
    <location>
        <begin position="31"/>
        <end position="320"/>
    </location>
</feature>